<sequence>MEGKIVKFNKQKLFSTLLTFLFLFILYRFSNVSELNTLFINANIKRIEVSPTNSEDYRQYLMKYSPSDLGIPENQLNCLEPALLESDSYNLQEKTIEIKEAISDVTLLFEVLKYSYAGYLYFGNEEKWETAKNNILNQINAYPEKLSVFTLQQILIKNLYFIKDNHFLINNTPVLNHEDYYYNQTFTIQQDSRGFYLYVNTQKWYIESIEGDPNVEQYIKPSLDESGSRCNYIGILSTHPYTAVTLKLNSGRDSKEIHVKLEKSTGKIYNEIQLSKAYSSKKINNIPIFSMRSFISTNNLTAYQESAKYAKGKDLIILDLRGNSGGQTTIPATWFESFTGQMPKTNHIDIRLANLINNYVTKKALKIIDYENLTPYFKNLYEIESDIATQTKNKWYITKEKKVVLPNTTKIFVLIDKNVASSAEWFVESLDTLKNVVFVGTNTSGCTLSKQSIRCTLPYSKLTATYGDTISINDIEEGRGFEPDIWIGGNDTLERILAFIEKS</sequence>
<accession>A0A2N5PHJ1</accession>
<dbReference type="GO" id="GO:0004175">
    <property type="term" value="F:endopeptidase activity"/>
    <property type="evidence" value="ECO:0007669"/>
    <property type="project" value="TreeGrafter"/>
</dbReference>
<dbReference type="Pfam" id="PF03572">
    <property type="entry name" value="Peptidase_S41"/>
    <property type="match status" value="1"/>
</dbReference>
<dbReference type="GO" id="GO:0006508">
    <property type="term" value="P:proteolysis"/>
    <property type="evidence" value="ECO:0007669"/>
    <property type="project" value="InterPro"/>
</dbReference>
<organism evidence="2 3">
    <name type="scientific">Mediterraneibacter gnavus</name>
    <name type="common">Ruminococcus gnavus</name>
    <dbReference type="NCBI Taxonomy" id="33038"/>
    <lineage>
        <taxon>Bacteria</taxon>
        <taxon>Bacillati</taxon>
        <taxon>Bacillota</taxon>
        <taxon>Clostridia</taxon>
        <taxon>Lachnospirales</taxon>
        <taxon>Lachnospiraceae</taxon>
        <taxon>Mediterraneibacter</taxon>
    </lineage>
</organism>
<feature type="domain" description="Tail specific protease" evidence="1">
    <location>
        <begin position="293"/>
        <end position="485"/>
    </location>
</feature>
<dbReference type="InterPro" id="IPR029045">
    <property type="entry name" value="ClpP/crotonase-like_dom_sf"/>
</dbReference>
<dbReference type="SUPFAM" id="SSF52096">
    <property type="entry name" value="ClpP/crotonase"/>
    <property type="match status" value="1"/>
</dbReference>
<dbReference type="InterPro" id="IPR005151">
    <property type="entry name" value="Tail-specific_protease"/>
</dbReference>
<dbReference type="PANTHER" id="PTHR32060">
    <property type="entry name" value="TAIL-SPECIFIC PROTEASE"/>
    <property type="match status" value="1"/>
</dbReference>
<gene>
    <name evidence="2" type="ORF">CDL23_09205</name>
</gene>
<reference evidence="2 3" key="1">
    <citation type="journal article" date="2017" name="Genome Med.">
        <title>A novel Ruminococcus gnavus clade enriched in inflammatory bowel disease patients.</title>
        <authorList>
            <person name="Hall A.B."/>
            <person name="Yassour M."/>
            <person name="Sauk J."/>
            <person name="Garner A."/>
            <person name="Jiang X."/>
            <person name="Arthur T."/>
            <person name="Lagoudas G.K."/>
            <person name="Vatanen T."/>
            <person name="Fornelos N."/>
            <person name="Wilson R."/>
            <person name="Bertha M."/>
            <person name="Cohen M."/>
            <person name="Garber J."/>
            <person name="Khalili H."/>
            <person name="Gevers D."/>
            <person name="Ananthakrishnan A.N."/>
            <person name="Kugathasan S."/>
            <person name="Lander E.S."/>
            <person name="Blainey P."/>
            <person name="Vlamakis H."/>
            <person name="Xavier R.J."/>
            <person name="Huttenhower C."/>
        </authorList>
    </citation>
    <scope>NUCLEOTIDE SEQUENCE [LARGE SCALE GENOMIC DNA]</scope>
    <source>
        <strain evidence="2 3">RJX1125</strain>
    </source>
</reference>
<proteinExistence type="predicted"/>
<evidence type="ECO:0000313" key="3">
    <source>
        <dbReference type="Proteomes" id="UP000235093"/>
    </source>
</evidence>
<dbReference type="Proteomes" id="UP000235093">
    <property type="component" value="Unassembled WGS sequence"/>
</dbReference>
<evidence type="ECO:0000259" key="1">
    <source>
        <dbReference type="Pfam" id="PF03572"/>
    </source>
</evidence>
<evidence type="ECO:0000313" key="2">
    <source>
        <dbReference type="EMBL" id="PLT74598.1"/>
    </source>
</evidence>
<dbReference type="GO" id="GO:0008236">
    <property type="term" value="F:serine-type peptidase activity"/>
    <property type="evidence" value="ECO:0007669"/>
    <property type="project" value="InterPro"/>
</dbReference>
<name>A0A2N5PHJ1_MEDGN</name>
<dbReference type="PANTHER" id="PTHR32060:SF22">
    <property type="entry name" value="CARBOXYL-TERMINAL-PROCESSING PEPTIDASE 3, CHLOROPLASTIC"/>
    <property type="match status" value="1"/>
</dbReference>
<dbReference type="Gene3D" id="3.90.226.10">
    <property type="entry name" value="2-enoyl-CoA Hydratase, Chain A, domain 1"/>
    <property type="match status" value="1"/>
</dbReference>
<dbReference type="AlphaFoldDB" id="A0A2N5PHJ1"/>
<dbReference type="EMBL" id="NIHT01000013">
    <property type="protein sequence ID" value="PLT74598.1"/>
    <property type="molecule type" value="Genomic_DNA"/>
</dbReference>
<comment type="caution">
    <text evidence="2">The sequence shown here is derived from an EMBL/GenBank/DDBJ whole genome shotgun (WGS) entry which is preliminary data.</text>
</comment>
<protein>
    <recommendedName>
        <fullName evidence="1">Tail specific protease domain-containing protein</fullName>
    </recommendedName>
</protein>